<organism evidence="11 12">
    <name type="scientific">Acinonyx jubatus</name>
    <name type="common">Cheetah</name>
    <dbReference type="NCBI Taxonomy" id="32536"/>
    <lineage>
        <taxon>Eukaryota</taxon>
        <taxon>Metazoa</taxon>
        <taxon>Chordata</taxon>
        <taxon>Craniata</taxon>
        <taxon>Vertebrata</taxon>
        <taxon>Euteleostomi</taxon>
        <taxon>Mammalia</taxon>
        <taxon>Eutheria</taxon>
        <taxon>Laurasiatheria</taxon>
        <taxon>Carnivora</taxon>
        <taxon>Feliformia</taxon>
        <taxon>Felidae</taxon>
        <taxon>Felinae</taxon>
        <taxon>Acinonyx</taxon>
    </lineage>
</organism>
<keyword evidence="4" id="KW-0479">Metal-binding</keyword>
<keyword evidence="11" id="KW-1185">Reference proteome</keyword>
<dbReference type="SUPFAM" id="SSF47473">
    <property type="entry name" value="EF-hand"/>
    <property type="match status" value="2"/>
</dbReference>
<dbReference type="Proteomes" id="UP001652583">
    <property type="component" value="Chromosome D3"/>
</dbReference>
<dbReference type="PANTHER" id="PTHR12268">
    <property type="entry name" value="E3 UBIQUITIN-PROTEIN LIGASE KCMF1"/>
    <property type="match status" value="1"/>
</dbReference>
<dbReference type="SMART" id="SM00291">
    <property type="entry name" value="ZnF_ZZ"/>
    <property type="match status" value="1"/>
</dbReference>
<dbReference type="Gene3D" id="3.30.60.90">
    <property type="match status" value="1"/>
</dbReference>
<comment type="similarity">
    <text evidence="2">Belongs to the dystrophin family. Dystrobrevin subfamily.</text>
</comment>
<dbReference type="InterPro" id="IPR000433">
    <property type="entry name" value="Znf_ZZ"/>
</dbReference>
<reference evidence="12" key="1">
    <citation type="submission" date="2025-08" db="UniProtKB">
        <authorList>
            <consortium name="RefSeq"/>
        </authorList>
    </citation>
    <scope>IDENTIFICATION</scope>
    <source>
        <tissue evidence="12">Blood</tissue>
    </source>
</reference>
<dbReference type="InterPro" id="IPR050774">
    <property type="entry name" value="KCMF1/Dystrophin"/>
</dbReference>
<dbReference type="GeneID" id="106984123"/>
<sequence>MIEDSGKRGNTMAERRQLFAEMRAQDLDRIRLSTYRTACKLRFVQKKCNLHLVDIWNVIEALRENALNNLDPNIELSVARLEAVLSTIFYQLNKRMPTTHQIQVEQSISLLLNFLLAAFDPEGHGKISVFAVKMALATLCGGKIMDKLRYIFSMISDSSGVMVYGRYDQFLREVLKLPTAVFEGPSFGYTEQSARSCFSQQKKVTLNGFLDTLMSDPPPQCLVWLPLLHRLANVENVFHPVECSYCHSESMMGFRYRCQQCHNYQLCQDCFWRGHAGGSHSNQHQMKEYTSWKSPAKKLTNALSKSLSCASSREPLHPMFPDQPEKPLNLAHIVPPRPVTSMNDTLFSHSVPSSGSPFITRRSPEGISASSPVAEEHSLIKLYVNQLDHGSRMLESSNRLDEEHRLIARYAARLAAESASSQPTQQRSAPDISFTIDANKQQRQLIAELENKNREILQEIQRLRLEHEQASQPTPEKAQQNPTLLAELRLLRQRKDELEQRMSALQESRRELMVQLEGLMKLLKEEELKQGTQGAGSPRSSPSHTISRPIPMPVRSASACSSPSHTPQDSLTGVGGDVQEAFAQSSRRNLRNDLLVAADSITNTMSSLVKELNSEVGSETESNVDSEFARTQFEDLVPSPTTEKAFLAQIHARKPGYLHSGATPSTMRSDVFAPKHPLWYIPRVTEDGDPYVQPEDEDYENDSVRQLENELKMEEYLKQKLQDETYQASYSQTDDEGNRKAGGEREPRTHPHRGEDAAWQQPHWRERSRPHSSS</sequence>
<dbReference type="Pfam" id="PF09069">
    <property type="entry name" value="EF-hand_3"/>
    <property type="match status" value="1"/>
</dbReference>
<dbReference type="PIRSF" id="PIRSF038204">
    <property type="entry name" value="Distrobrevin"/>
    <property type="match status" value="1"/>
</dbReference>
<feature type="compositionally biased region" description="Polar residues" evidence="9">
    <location>
        <begin position="558"/>
        <end position="571"/>
    </location>
</feature>
<evidence type="ECO:0000313" key="11">
    <source>
        <dbReference type="Proteomes" id="UP001652583"/>
    </source>
</evidence>
<keyword evidence="3" id="KW-0963">Cytoplasm</keyword>
<dbReference type="CDD" id="cd16249">
    <property type="entry name" value="EFh_DTNA"/>
    <property type="match status" value="1"/>
</dbReference>
<proteinExistence type="inferred from homology"/>
<dbReference type="InterPro" id="IPR011992">
    <property type="entry name" value="EF-hand-dom_pair"/>
</dbReference>
<accession>A0ABM3NT36</accession>
<dbReference type="PROSITE" id="PS50135">
    <property type="entry name" value="ZF_ZZ_2"/>
    <property type="match status" value="1"/>
</dbReference>
<evidence type="ECO:0000256" key="3">
    <source>
        <dbReference type="ARBA" id="ARBA00022490"/>
    </source>
</evidence>
<dbReference type="InterPro" id="IPR017432">
    <property type="entry name" value="Distrobrevin"/>
</dbReference>
<evidence type="ECO:0000256" key="4">
    <source>
        <dbReference type="ARBA" id="ARBA00022723"/>
    </source>
</evidence>
<dbReference type="InterPro" id="IPR043145">
    <property type="entry name" value="Znf_ZZ_sf"/>
</dbReference>
<feature type="compositionally biased region" description="Basic and acidic residues" evidence="9">
    <location>
        <begin position="736"/>
        <end position="756"/>
    </location>
</feature>
<dbReference type="CDD" id="cd02334">
    <property type="entry name" value="ZZ_dystrophin"/>
    <property type="match status" value="1"/>
</dbReference>
<evidence type="ECO:0000256" key="6">
    <source>
        <dbReference type="ARBA" id="ARBA00022833"/>
    </source>
</evidence>
<feature type="region of interest" description="Disordered" evidence="9">
    <location>
        <begin position="528"/>
        <end position="575"/>
    </location>
</feature>
<protein>
    <submittedName>
        <fullName evidence="12">Dystrobrevin alpha isoform X8</fullName>
    </submittedName>
</protein>
<evidence type="ECO:0000313" key="12">
    <source>
        <dbReference type="RefSeq" id="XP_053062583.1"/>
    </source>
</evidence>
<evidence type="ECO:0000256" key="2">
    <source>
        <dbReference type="ARBA" id="ARBA00009563"/>
    </source>
</evidence>
<feature type="domain" description="ZZ-type" evidence="10">
    <location>
        <begin position="238"/>
        <end position="294"/>
    </location>
</feature>
<evidence type="ECO:0000256" key="7">
    <source>
        <dbReference type="ARBA" id="ARBA00023054"/>
    </source>
</evidence>
<evidence type="ECO:0000259" key="10">
    <source>
        <dbReference type="PROSITE" id="PS50135"/>
    </source>
</evidence>
<keyword evidence="6" id="KW-0862">Zinc</keyword>
<dbReference type="Gene3D" id="1.10.238.10">
    <property type="entry name" value="EF-hand"/>
    <property type="match status" value="2"/>
</dbReference>
<dbReference type="InterPro" id="IPR015154">
    <property type="entry name" value="EF-hand_dom_typ2"/>
</dbReference>
<keyword evidence="5 8" id="KW-0863">Zinc-finger</keyword>
<dbReference type="Pfam" id="PF00569">
    <property type="entry name" value="ZZ"/>
    <property type="match status" value="1"/>
</dbReference>
<evidence type="ECO:0000256" key="9">
    <source>
        <dbReference type="SAM" id="MobiDB-lite"/>
    </source>
</evidence>
<dbReference type="PANTHER" id="PTHR12268:SF19">
    <property type="entry name" value="DYSTROBREVIN ALPHA"/>
    <property type="match status" value="1"/>
</dbReference>
<comment type="subcellular location">
    <subcellularLocation>
        <location evidence="1">Cytoplasm</location>
    </subcellularLocation>
</comment>
<evidence type="ECO:0000256" key="5">
    <source>
        <dbReference type="ARBA" id="ARBA00022771"/>
    </source>
</evidence>
<name>A0ABM3NT36_ACIJB</name>
<feature type="compositionally biased region" description="Basic and acidic residues" evidence="9">
    <location>
        <begin position="763"/>
        <end position="774"/>
    </location>
</feature>
<dbReference type="RefSeq" id="XP_053062583.1">
    <property type="nucleotide sequence ID" value="XM_053206608.1"/>
</dbReference>
<evidence type="ECO:0000256" key="1">
    <source>
        <dbReference type="ARBA" id="ARBA00004496"/>
    </source>
</evidence>
<keyword evidence="7" id="KW-0175">Coiled coil</keyword>
<dbReference type="Pfam" id="PF09068">
    <property type="entry name" value="EF-hand_2"/>
    <property type="match status" value="1"/>
</dbReference>
<dbReference type="InterPro" id="IPR015153">
    <property type="entry name" value="EF-hand_dom_typ1"/>
</dbReference>
<dbReference type="SUPFAM" id="SSF57850">
    <property type="entry name" value="RING/U-box"/>
    <property type="match status" value="1"/>
</dbReference>
<evidence type="ECO:0000256" key="8">
    <source>
        <dbReference type="PROSITE-ProRule" id="PRU00228"/>
    </source>
</evidence>
<feature type="region of interest" description="Disordered" evidence="9">
    <location>
        <begin position="722"/>
        <end position="774"/>
    </location>
</feature>
<dbReference type="PROSITE" id="PS01357">
    <property type="entry name" value="ZF_ZZ_1"/>
    <property type="match status" value="1"/>
</dbReference>
<gene>
    <name evidence="12" type="primary">DTNA</name>
</gene>